<evidence type="ECO:0000313" key="3">
    <source>
        <dbReference type="EMBL" id="CAF3978851.1"/>
    </source>
</evidence>
<proteinExistence type="predicted"/>
<protein>
    <submittedName>
        <fullName evidence="2">Uncharacterized protein</fullName>
    </submittedName>
</protein>
<gene>
    <name evidence="3" type="ORF">FNK824_LOCUS24747</name>
    <name evidence="4" type="ORF">OTI717_LOCUS36857</name>
    <name evidence="2" type="ORF">SEV965_LOCUS30712</name>
</gene>
<name>A0A815JVY1_9BILA</name>
<dbReference type="EMBL" id="CAJOAX010016378">
    <property type="protein sequence ID" value="CAF4164027.1"/>
    <property type="molecule type" value="Genomic_DNA"/>
</dbReference>
<dbReference type="Proteomes" id="UP000663889">
    <property type="component" value="Unassembled WGS sequence"/>
</dbReference>
<evidence type="ECO:0000256" key="1">
    <source>
        <dbReference type="SAM" id="MobiDB-lite"/>
    </source>
</evidence>
<dbReference type="AlphaFoldDB" id="A0A815JVY1"/>
<reference evidence="2" key="1">
    <citation type="submission" date="2021-02" db="EMBL/GenBank/DDBJ databases">
        <authorList>
            <person name="Nowell W R."/>
        </authorList>
    </citation>
    <scope>NUCLEOTIDE SEQUENCE</scope>
</reference>
<dbReference type="EMBL" id="CAJNOU010003370">
    <property type="protein sequence ID" value="CAF1386884.1"/>
    <property type="molecule type" value="Genomic_DNA"/>
</dbReference>
<accession>A0A815JVY1</accession>
<dbReference type="Proteomes" id="UP000663823">
    <property type="component" value="Unassembled WGS sequence"/>
</dbReference>
<evidence type="ECO:0000313" key="2">
    <source>
        <dbReference type="EMBL" id="CAF1386884.1"/>
    </source>
</evidence>
<feature type="region of interest" description="Disordered" evidence="1">
    <location>
        <begin position="46"/>
        <end position="66"/>
    </location>
</feature>
<evidence type="ECO:0000313" key="5">
    <source>
        <dbReference type="Proteomes" id="UP000663889"/>
    </source>
</evidence>
<dbReference type="EMBL" id="CAJOBE010005602">
    <property type="protein sequence ID" value="CAF3978851.1"/>
    <property type="molecule type" value="Genomic_DNA"/>
</dbReference>
<organism evidence="2 5">
    <name type="scientific">Rotaria sordida</name>
    <dbReference type="NCBI Taxonomy" id="392033"/>
    <lineage>
        <taxon>Eukaryota</taxon>
        <taxon>Metazoa</taxon>
        <taxon>Spiralia</taxon>
        <taxon>Gnathifera</taxon>
        <taxon>Rotifera</taxon>
        <taxon>Eurotatoria</taxon>
        <taxon>Bdelloidea</taxon>
        <taxon>Philodinida</taxon>
        <taxon>Philodinidae</taxon>
        <taxon>Rotaria</taxon>
    </lineage>
</organism>
<comment type="caution">
    <text evidence="2">The sequence shown here is derived from an EMBL/GenBank/DDBJ whole genome shotgun (WGS) entry which is preliminary data.</text>
</comment>
<evidence type="ECO:0000313" key="4">
    <source>
        <dbReference type="EMBL" id="CAF4164027.1"/>
    </source>
</evidence>
<sequence>MCNSGFHGSSIDIFETTEKNRTDSSHFLAWIDRTACLLRNEFEQLEEDLVDDDDDEPDSDVEETTD</sequence>
<dbReference type="Proteomes" id="UP000663874">
    <property type="component" value="Unassembled WGS sequence"/>
</dbReference>